<proteinExistence type="predicted"/>
<evidence type="ECO:0000313" key="2">
    <source>
        <dbReference type="Proteomes" id="UP001184230"/>
    </source>
</evidence>
<evidence type="ECO:0000313" key="1">
    <source>
        <dbReference type="EMBL" id="MDR6536980.1"/>
    </source>
</evidence>
<dbReference type="Proteomes" id="UP001184230">
    <property type="component" value="Unassembled WGS sequence"/>
</dbReference>
<comment type="caution">
    <text evidence="1">The sequence shown here is derived from an EMBL/GenBank/DDBJ whole genome shotgun (WGS) entry which is preliminary data.</text>
</comment>
<dbReference type="RefSeq" id="WP_309902497.1">
    <property type="nucleotide sequence ID" value="NZ_JAVDRF010000005.1"/>
</dbReference>
<dbReference type="EMBL" id="JAVDRF010000005">
    <property type="protein sequence ID" value="MDR6536980.1"/>
    <property type="molecule type" value="Genomic_DNA"/>
</dbReference>
<organism evidence="1 2">
    <name type="scientific">Variovorax soli</name>
    <dbReference type="NCBI Taxonomy" id="376815"/>
    <lineage>
        <taxon>Bacteria</taxon>
        <taxon>Pseudomonadati</taxon>
        <taxon>Pseudomonadota</taxon>
        <taxon>Betaproteobacteria</taxon>
        <taxon>Burkholderiales</taxon>
        <taxon>Comamonadaceae</taxon>
        <taxon>Variovorax</taxon>
    </lineage>
</organism>
<name>A0ABU1NEU4_9BURK</name>
<keyword evidence="2" id="KW-1185">Reference proteome</keyword>
<sequence length="391" mass="43539">MPLQIYLDSSDFSNLSNLARQADYEHVKRFLLNARDRGEIEIRFSYAHVVEAAPTALEHLPFAIARFRSIQELCGPRCLVDPPTIIRHEFPSDHGNPLPSLLRDDGDWCPSFSGTLELPDLGALLQESLSSLPGPERRRKVRQLFDTKGQLRPRALRMVRERAEAILASMQREYPMTAEATRSMERFVVGVGSEAEANRALRDSIKNLEQFAQWHAREWETTSKFSAWLRIYGENIRRNLSHTAGEVRTLYQAELASGRSGDVAKKLLNEGFNRASANFAQGLVKSLHGAGLEGAANATPSWTTSPGLMCIASVAVQAFRRTALDPTQSRKARTSDFGDVCHCIYLPYVDVFRADGFAATAISDADMPVRALVAPNLMQLPDVIRRALSSN</sequence>
<reference evidence="1 2" key="1">
    <citation type="submission" date="2023-07" db="EMBL/GenBank/DDBJ databases">
        <title>Sorghum-associated microbial communities from plants grown in Nebraska, USA.</title>
        <authorList>
            <person name="Schachtman D."/>
        </authorList>
    </citation>
    <scope>NUCLEOTIDE SEQUENCE [LARGE SCALE GENOMIC DNA]</scope>
    <source>
        <strain evidence="1 2">DS1781</strain>
    </source>
</reference>
<protein>
    <submittedName>
        <fullName evidence="1">Uncharacterized protein</fullName>
    </submittedName>
</protein>
<gene>
    <name evidence="1" type="ORF">J2739_002753</name>
</gene>
<accession>A0ABU1NEU4</accession>